<evidence type="ECO:0000313" key="3">
    <source>
        <dbReference type="EMBL" id="JAI65511.1"/>
    </source>
</evidence>
<dbReference type="EMBL" id="GDRN01059271">
    <property type="protein sequence ID" value="JAI65511.1"/>
    <property type="molecule type" value="Transcribed_RNA"/>
</dbReference>
<dbReference type="InterPro" id="IPR032073">
    <property type="entry name" value="FNDC5_C"/>
</dbReference>
<sequence length="171" mass="19623">MSCISTVNGTVRIFSTPTILEGVDVDLDDVGSTVTADRKMGHVRVRAEEVGIVLLVLAVWMFAIALFFNRWEANTPCHQTDTKLIMLFLNSKRAYKNTHTNTQTKINGEITRMARKSVARPHFLGWSYCFHLYICEWDTGDARKKKEQKKQVRVSHGSIRRHTQVFLLKIL</sequence>
<evidence type="ECO:0000256" key="1">
    <source>
        <dbReference type="SAM" id="Phobius"/>
    </source>
</evidence>
<proteinExistence type="predicted"/>
<accession>A0A0P4WG62</accession>
<feature type="domain" description="Fibronectin type III" evidence="2">
    <location>
        <begin position="45"/>
        <end position="71"/>
    </location>
</feature>
<keyword evidence="1" id="KW-0812">Transmembrane</keyword>
<keyword evidence="1" id="KW-1133">Transmembrane helix</keyword>
<dbReference type="Pfam" id="PF16066">
    <property type="entry name" value="DUF4808"/>
    <property type="match status" value="1"/>
</dbReference>
<keyword evidence="1" id="KW-0472">Membrane</keyword>
<organism evidence="3">
    <name type="scientific">Scylla olivacea</name>
    <name type="common">Orange mud crab</name>
    <name type="synonym">Cancer olivacea</name>
    <dbReference type="NCBI Taxonomy" id="85551"/>
    <lineage>
        <taxon>Eukaryota</taxon>
        <taxon>Metazoa</taxon>
        <taxon>Ecdysozoa</taxon>
        <taxon>Arthropoda</taxon>
        <taxon>Crustacea</taxon>
        <taxon>Multicrustacea</taxon>
        <taxon>Malacostraca</taxon>
        <taxon>Eumalacostraca</taxon>
        <taxon>Eucarida</taxon>
        <taxon>Decapoda</taxon>
        <taxon>Pleocyemata</taxon>
        <taxon>Brachyura</taxon>
        <taxon>Eubrachyura</taxon>
        <taxon>Portunoidea</taxon>
        <taxon>Portunidae</taxon>
        <taxon>Portuninae</taxon>
        <taxon>Scylla</taxon>
    </lineage>
</organism>
<dbReference type="AlphaFoldDB" id="A0A0P4WG62"/>
<evidence type="ECO:0000259" key="2">
    <source>
        <dbReference type="Pfam" id="PF16066"/>
    </source>
</evidence>
<protein>
    <recommendedName>
        <fullName evidence="2">Fibronectin type III domain-containing protein</fullName>
    </recommendedName>
</protein>
<reference evidence="3" key="1">
    <citation type="submission" date="2015-09" db="EMBL/GenBank/DDBJ databases">
        <title>Scylla olivacea transcriptome.</title>
        <authorList>
            <person name="Ikhwanuddin M."/>
        </authorList>
    </citation>
    <scope>NUCLEOTIDE SEQUENCE</scope>
</reference>
<name>A0A0P4WG62_SCYOL</name>
<feature type="transmembrane region" description="Helical" evidence="1">
    <location>
        <begin position="50"/>
        <end position="68"/>
    </location>
</feature>